<dbReference type="EC" id="3.5.2.6" evidence="6"/>
<reference evidence="16" key="1">
    <citation type="journal article" date="2019" name="Int. J. Syst. Evol. Microbiol.">
        <title>The Global Catalogue of Microorganisms (GCM) 10K type strain sequencing project: providing services to taxonomists for standard genome sequencing and annotation.</title>
        <authorList>
            <consortium name="The Broad Institute Genomics Platform"/>
            <consortium name="The Broad Institute Genome Sequencing Center for Infectious Disease"/>
            <person name="Wu L."/>
            <person name="Ma J."/>
        </authorList>
    </citation>
    <scope>NUCLEOTIDE SEQUENCE [LARGE SCALE GENOMIC DNA]</scope>
    <source>
        <strain evidence="16">JCM 31920</strain>
    </source>
</reference>
<dbReference type="EMBL" id="BAABEY010000002">
    <property type="protein sequence ID" value="GAA4432220.1"/>
    <property type="molecule type" value="Genomic_DNA"/>
</dbReference>
<feature type="domain" description="Metallo-beta-lactamase" evidence="14">
    <location>
        <begin position="59"/>
        <end position="228"/>
    </location>
</feature>
<evidence type="ECO:0000256" key="6">
    <source>
        <dbReference type="ARBA" id="ARBA00012865"/>
    </source>
</evidence>
<evidence type="ECO:0000313" key="15">
    <source>
        <dbReference type="EMBL" id="GAA4432220.1"/>
    </source>
</evidence>
<evidence type="ECO:0000256" key="12">
    <source>
        <dbReference type="ARBA" id="ARBA00023251"/>
    </source>
</evidence>
<evidence type="ECO:0000256" key="5">
    <source>
        <dbReference type="ARBA" id="ARBA00011245"/>
    </source>
</evidence>
<dbReference type="InterPro" id="IPR001279">
    <property type="entry name" value="Metallo-B-lactamas"/>
</dbReference>
<evidence type="ECO:0000256" key="8">
    <source>
        <dbReference type="ARBA" id="ARBA00022729"/>
    </source>
</evidence>
<dbReference type="SUPFAM" id="SSF56281">
    <property type="entry name" value="Metallo-hydrolase/oxidoreductase"/>
    <property type="match status" value="1"/>
</dbReference>
<comment type="subcellular location">
    <subcellularLocation>
        <location evidence="3">Periplasm</location>
    </subcellularLocation>
</comment>
<evidence type="ECO:0000256" key="3">
    <source>
        <dbReference type="ARBA" id="ARBA00004418"/>
    </source>
</evidence>
<dbReference type="InterPro" id="IPR058199">
    <property type="entry name" value="BlaB//VIM/IMP-1"/>
</dbReference>
<dbReference type="CDD" id="cd16302">
    <property type="entry name" value="CcrA-like_MBL-B1"/>
    <property type="match status" value="1"/>
</dbReference>
<evidence type="ECO:0000259" key="14">
    <source>
        <dbReference type="SMART" id="SM00849"/>
    </source>
</evidence>
<dbReference type="InterPro" id="IPR036866">
    <property type="entry name" value="RibonucZ/Hydroxyglut_hydro"/>
</dbReference>
<dbReference type="PANTHER" id="PTHR42951">
    <property type="entry name" value="METALLO-BETA-LACTAMASE DOMAIN-CONTAINING"/>
    <property type="match status" value="1"/>
</dbReference>
<evidence type="ECO:0000256" key="10">
    <source>
        <dbReference type="ARBA" id="ARBA00022801"/>
    </source>
</evidence>
<comment type="caution">
    <text evidence="15">The sequence shown here is derived from an EMBL/GenBank/DDBJ whole genome shotgun (WGS) entry which is preliminary data.</text>
</comment>
<comment type="similarity">
    <text evidence="4">Belongs to the metallo-beta-lactamase superfamily. Class-B beta-lactamase family.</text>
</comment>
<dbReference type="RefSeq" id="WP_345026336.1">
    <property type="nucleotide sequence ID" value="NZ_BAABEY010000002.1"/>
</dbReference>
<dbReference type="PANTHER" id="PTHR42951:SF4">
    <property type="entry name" value="ACYL-COENZYME A THIOESTERASE MBLAC2"/>
    <property type="match status" value="1"/>
</dbReference>
<comment type="cofactor">
    <cofactor evidence="2">
        <name>Zn(2+)</name>
        <dbReference type="ChEBI" id="CHEBI:29105"/>
    </cofactor>
</comment>
<keyword evidence="8 13" id="KW-0732">Signal</keyword>
<sequence length="247" mass="26753">MRLLAKTCFLVIILGLKAYAGGDKPEVAYRTETLVITRLAENVYEHTSFLNTRTFGKVPCNGMVITAGKEAVVFDTPADDPTSAELIAWISSDVPRIIKAVVATHFHEDCVGGLREFRKHSIPSHASFGTIKLTKAAGFPVPDKGFREALALGVGDKKVEVRFFGEGHTRDNVVGYYPDEKVLFGGCLIKELNAGKGNLADANVKAWAETVRKVKAAYPDVKVVIPGHGKTGDKSLLDYTIGLFSGE</sequence>
<keyword evidence="7" id="KW-0479">Metal-binding</keyword>
<comment type="catalytic activity">
    <reaction evidence="1">
        <text>a beta-lactam + H2O = a substituted beta-amino acid</text>
        <dbReference type="Rhea" id="RHEA:20401"/>
        <dbReference type="ChEBI" id="CHEBI:15377"/>
        <dbReference type="ChEBI" id="CHEBI:35627"/>
        <dbReference type="ChEBI" id="CHEBI:140347"/>
        <dbReference type="EC" id="3.5.2.6"/>
    </reaction>
</comment>
<evidence type="ECO:0000256" key="4">
    <source>
        <dbReference type="ARBA" id="ARBA00005250"/>
    </source>
</evidence>
<dbReference type="Gene3D" id="3.60.15.10">
    <property type="entry name" value="Ribonuclease Z/Hydroxyacylglutathione hydrolase-like"/>
    <property type="match status" value="1"/>
</dbReference>
<evidence type="ECO:0000256" key="7">
    <source>
        <dbReference type="ARBA" id="ARBA00022723"/>
    </source>
</evidence>
<name>A0ABP8LLW8_9BACT</name>
<dbReference type="Pfam" id="PF00753">
    <property type="entry name" value="Lactamase_B"/>
    <property type="match status" value="1"/>
</dbReference>
<proteinExistence type="inferred from homology"/>
<evidence type="ECO:0000256" key="1">
    <source>
        <dbReference type="ARBA" id="ARBA00001526"/>
    </source>
</evidence>
<dbReference type="Proteomes" id="UP001501508">
    <property type="component" value="Unassembled WGS sequence"/>
</dbReference>
<feature type="signal peptide" evidence="13">
    <location>
        <begin position="1"/>
        <end position="20"/>
    </location>
</feature>
<keyword evidence="12" id="KW-0046">Antibiotic resistance</keyword>
<keyword evidence="9" id="KW-0574">Periplasm</keyword>
<evidence type="ECO:0000256" key="9">
    <source>
        <dbReference type="ARBA" id="ARBA00022764"/>
    </source>
</evidence>
<keyword evidence="11" id="KW-0862">Zinc</keyword>
<feature type="chain" id="PRO_5047280888" description="beta-lactamase" evidence="13">
    <location>
        <begin position="21"/>
        <end position="247"/>
    </location>
</feature>
<keyword evidence="16" id="KW-1185">Reference proteome</keyword>
<evidence type="ECO:0000256" key="2">
    <source>
        <dbReference type="ARBA" id="ARBA00001947"/>
    </source>
</evidence>
<comment type="subunit">
    <text evidence="5">Monomer.</text>
</comment>
<gene>
    <name evidence="15" type="primary">bla2</name>
    <name evidence="15" type="ORF">GCM10023091_03940</name>
</gene>
<dbReference type="InterPro" id="IPR001018">
    <property type="entry name" value="Beta-lactamase_class-B_CS"/>
</dbReference>
<keyword evidence="10" id="KW-0378">Hydrolase</keyword>
<protein>
    <recommendedName>
        <fullName evidence="6">beta-lactamase</fullName>
        <ecNumber evidence="6">3.5.2.6</ecNumber>
    </recommendedName>
</protein>
<dbReference type="PROSITE" id="PS00744">
    <property type="entry name" value="BETA_LACTAMASE_B_2"/>
    <property type="match status" value="1"/>
</dbReference>
<accession>A0ABP8LLW8</accession>
<evidence type="ECO:0000313" key="16">
    <source>
        <dbReference type="Proteomes" id="UP001501508"/>
    </source>
</evidence>
<evidence type="ECO:0000256" key="13">
    <source>
        <dbReference type="SAM" id="SignalP"/>
    </source>
</evidence>
<dbReference type="InterPro" id="IPR050855">
    <property type="entry name" value="NDM-1-like"/>
</dbReference>
<dbReference type="SMART" id="SM00849">
    <property type="entry name" value="Lactamase_B"/>
    <property type="match status" value="1"/>
</dbReference>
<dbReference type="NCBIfam" id="NF033088">
    <property type="entry name" value="bla_subclass_B1"/>
    <property type="match status" value="1"/>
</dbReference>
<organism evidence="15 16">
    <name type="scientific">Ravibacter arvi</name>
    <dbReference type="NCBI Taxonomy" id="2051041"/>
    <lineage>
        <taxon>Bacteria</taxon>
        <taxon>Pseudomonadati</taxon>
        <taxon>Bacteroidota</taxon>
        <taxon>Cytophagia</taxon>
        <taxon>Cytophagales</taxon>
        <taxon>Spirosomataceae</taxon>
        <taxon>Ravibacter</taxon>
    </lineage>
</organism>
<evidence type="ECO:0000256" key="11">
    <source>
        <dbReference type="ARBA" id="ARBA00022833"/>
    </source>
</evidence>